<dbReference type="OMA" id="XGENWIL"/>
<evidence type="ECO:0000256" key="3">
    <source>
        <dbReference type="ARBA" id="ARBA00022989"/>
    </source>
</evidence>
<dbReference type="PANTHER" id="PTHR45695">
    <property type="entry name" value="LEUCOKININ RECEPTOR-RELATED"/>
    <property type="match status" value="1"/>
</dbReference>
<accession>A7RFL1</accession>
<dbReference type="PhylomeDB" id="A7RFL1"/>
<feature type="transmembrane region" description="Helical" evidence="9">
    <location>
        <begin position="71"/>
        <end position="92"/>
    </location>
</feature>
<feature type="transmembrane region" description="Helical" evidence="9">
    <location>
        <begin position="152"/>
        <end position="173"/>
    </location>
</feature>
<feature type="transmembrane region" description="Helical" evidence="9">
    <location>
        <begin position="33"/>
        <end position="59"/>
    </location>
</feature>
<feature type="transmembrane region" description="Helical" evidence="9">
    <location>
        <begin position="112"/>
        <end position="132"/>
    </location>
</feature>
<evidence type="ECO:0000256" key="9">
    <source>
        <dbReference type="SAM" id="Phobius"/>
    </source>
</evidence>
<evidence type="ECO:0000313" key="12">
    <source>
        <dbReference type="Proteomes" id="UP000001593"/>
    </source>
</evidence>
<dbReference type="PRINTS" id="PR00237">
    <property type="entry name" value="GPCRRHODOPSN"/>
</dbReference>
<feature type="transmembrane region" description="Helical" evidence="9">
    <location>
        <begin position="242"/>
        <end position="266"/>
    </location>
</feature>
<dbReference type="InterPro" id="IPR017452">
    <property type="entry name" value="GPCR_Rhodpsn_7TM"/>
</dbReference>
<evidence type="ECO:0000256" key="6">
    <source>
        <dbReference type="ARBA" id="ARBA00023170"/>
    </source>
</evidence>
<dbReference type="GO" id="GO:0005886">
    <property type="term" value="C:plasma membrane"/>
    <property type="evidence" value="ECO:0000318"/>
    <property type="project" value="GO_Central"/>
</dbReference>
<keyword evidence="2 8" id="KW-0812">Transmembrane</keyword>
<comment type="subcellular location">
    <subcellularLocation>
        <location evidence="1">Membrane</location>
        <topology evidence="1">Multi-pass membrane protein</topology>
    </subcellularLocation>
</comment>
<dbReference type="PROSITE" id="PS50262">
    <property type="entry name" value="G_PROTEIN_RECEP_F1_2"/>
    <property type="match status" value="1"/>
</dbReference>
<dbReference type="InParanoid" id="A7RFL1"/>
<dbReference type="SUPFAM" id="SSF81321">
    <property type="entry name" value="Family A G protein-coupled receptor-like"/>
    <property type="match status" value="1"/>
</dbReference>
<dbReference type="STRING" id="45351.A7RFL1"/>
<name>A7RFL1_NEMVE</name>
<reference evidence="11 12" key="1">
    <citation type="journal article" date="2007" name="Science">
        <title>Sea anemone genome reveals ancestral eumetazoan gene repertoire and genomic organization.</title>
        <authorList>
            <person name="Putnam N.H."/>
            <person name="Srivastava M."/>
            <person name="Hellsten U."/>
            <person name="Dirks B."/>
            <person name="Chapman J."/>
            <person name="Salamov A."/>
            <person name="Terry A."/>
            <person name="Shapiro H."/>
            <person name="Lindquist E."/>
            <person name="Kapitonov V.V."/>
            <person name="Jurka J."/>
            <person name="Genikhovich G."/>
            <person name="Grigoriev I.V."/>
            <person name="Lucas S.M."/>
            <person name="Steele R.E."/>
            <person name="Finnerty J.R."/>
            <person name="Technau U."/>
            <person name="Martindale M.Q."/>
            <person name="Rokhsar D.S."/>
        </authorList>
    </citation>
    <scope>NUCLEOTIDE SEQUENCE [LARGE SCALE GENOMIC DNA]</scope>
    <source>
        <strain evidence="12">CH2 X CH6</strain>
    </source>
</reference>
<dbReference type="FunFam" id="1.20.1070.10:FF:000445">
    <property type="entry name" value="Predicted protein"/>
    <property type="match status" value="1"/>
</dbReference>
<feature type="non-terminal residue" evidence="11">
    <location>
        <position position="1"/>
    </location>
</feature>
<evidence type="ECO:0000256" key="1">
    <source>
        <dbReference type="ARBA" id="ARBA00004141"/>
    </source>
</evidence>
<organism evidence="11 12">
    <name type="scientific">Nematostella vectensis</name>
    <name type="common">Starlet sea anemone</name>
    <dbReference type="NCBI Taxonomy" id="45351"/>
    <lineage>
        <taxon>Eukaryota</taxon>
        <taxon>Metazoa</taxon>
        <taxon>Cnidaria</taxon>
        <taxon>Anthozoa</taxon>
        <taxon>Hexacorallia</taxon>
        <taxon>Actiniaria</taxon>
        <taxon>Edwardsiidae</taxon>
        <taxon>Nematostella</taxon>
    </lineage>
</organism>
<dbReference type="Pfam" id="PF00001">
    <property type="entry name" value="7tm_1"/>
    <property type="match status" value="1"/>
</dbReference>
<dbReference type="PROSITE" id="PS00237">
    <property type="entry name" value="G_PROTEIN_RECEP_F1_1"/>
    <property type="match status" value="1"/>
</dbReference>
<dbReference type="eggNOG" id="KOG3656">
    <property type="taxonomic scope" value="Eukaryota"/>
</dbReference>
<dbReference type="GO" id="GO:0007186">
    <property type="term" value="P:G protein-coupled receptor signaling pathway"/>
    <property type="evidence" value="ECO:0000318"/>
    <property type="project" value="GO_Central"/>
</dbReference>
<dbReference type="Proteomes" id="UP000001593">
    <property type="component" value="Unassembled WGS sequence"/>
</dbReference>
<dbReference type="InterPro" id="IPR000276">
    <property type="entry name" value="GPCR_Rhodpsn"/>
</dbReference>
<comment type="similarity">
    <text evidence="8">Belongs to the G-protein coupled receptor 1 family.</text>
</comment>
<protein>
    <recommendedName>
        <fullName evidence="10">G-protein coupled receptors family 1 profile domain-containing protein</fullName>
    </recommendedName>
</protein>
<evidence type="ECO:0000256" key="5">
    <source>
        <dbReference type="ARBA" id="ARBA00023136"/>
    </source>
</evidence>
<dbReference type="SMART" id="SM01381">
    <property type="entry name" value="7TM_GPCR_Srsx"/>
    <property type="match status" value="1"/>
</dbReference>
<feature type="domain" description="G-protein coupled receptors family 1 profile" evidence="10">
    <location>
        <begin position="12"/>
        <end position="263"/>
    </location>
</feature>
<dbReference type="EMBL" id="DS469508">
    <property type="protein sequence ID" value="EDO49619.1"/>
    <property type="molecule type" value="Genomic_DNA"/>
</dbReference>
<keyword evidence="4 8" id="KW-0297">G-protein coupled receptor</keyword>
<feature type="transmembrane region" description="Helical" evidence="9">
    <location>
        <begin position="208"/>
        <end position="230"/>
    </location>
</feature>
<dbReference type="FunCoup" id="A7RFL1">
    <property type="interactions" value="245"/>
</dbReference>
<dbReference type="PANTHER" id="PTHR45695:SF9">
    <property type="entry name" value="LEUCOKININ RECEPTOR"/>
    <property type="match status" value="1"/>
</dbReference>
<evidence type="ECO:0000256" key="8">
    <source>
        <dbReference type="RuleBase" id="RU000688"/>
    </source>
</evidence>
<proteinExistence type="inferred from homology"/>
<dbReference type="HOGENOM" id="CLU_009579_6_0_1"/>
<evidence type="ECO:0000256" key="2">
    <source>
        <dbReference type="ARBA" id="ARBA00022692"/>
    </source>
</evidence>
<dbReference type="GO" id="GO:0004930">
    <property type="term" value="F:G protein-coupled receptor activity"/>
    <property type="evidence" value="ECO:0000318"/>
    <property type="project" value="GO_Central"/>
</dbReference>
<keyword evidence="6 8" id="KW-0675">Receptor</keyword>
<evidence type="ECO:0000256" key="7">
    <source>
        <dbReference type="ARBA" id="ARBA00023224"/>
    </source>
</evidence>
<evidence type="ECO:0000256" key="4">
    <source>
        <dbReference type="ARBA" id="ARBA00023040"/>
    </source>
</evidence>
<dbReference type="AlphaFoldDB" id="A7RFL1"/>
<evidence type="ECO:0000259" key="10">
    <source>
        <dbReference type="PROSITE" id="PS50262"/>
    </source>
</evidence>
<gene>
    <name evidence="11" type="ORF">NEMVEDRAFT_v1g79851</name>
</gene>
<dbReference type="Gene3D" id="1.20.1070.10">
    <property type="entry name" value="Rhodopsin 7-helix transmembrane proteins"/>
    <property type="match status" value="1"/>
</dbReference>
<sequence>LFAIIFIVGVVGNSLVCLVIFKTPNMRNTRNYLIVNLAIADITVALVCIPFDVVIRVYGDTWVLGAAMCKMVWPSMTFVATCSAATLAAISFDRYRAVVHPWKPRLSMRQTLAVIVSTWLVSFLVVLPYILVLGMDGHSCTEFWLKDIHRQLYTVFLFVFAYALPLVIIAFAYSRVALKLREQSNRIEKNKLASGIPSSSKYNWITKMLVTVVLIYALCLLPNQVLWLWMEFGTGNEFEHMNTLLTFTGMLVYINSIVNPFLYAGLNDEFKKGFARLLCCKGKYLKSIA</sequence>
<feature type="transmembrane region" description="Helical" evidence="9">
    <location>
        <begin position="6"/>
        <end position="21"/>
    </location>
</feature>
<evidence type="ECO:0000313" key="11">
    <source>
        <dbReference type="EMBL" id="EDO49619.1"/>
    </source>
</evidence>
<keyword evidence="5 9" id="KW-0472">Membrane</keyword>
<keyword evidence="12" id="KW-1185">Reference proteome</keyword>
<keyword evidence="3 9" id="KW-1133">Transmembrane helix</keyword>
<keyword evidence="7 8" id="KW-0807">Transducer</keyword>